<accession>A0A4P9YW48</accession>
<evidence type="ECO:0000313" key="6">
    <source>
        <dbReference type="Proteomes" id="UP000278143"/>
    </source>
</evidence>
<dbReference type="InterPro" id="IPR048343">
    <property type="entry name" value="ZW10_C"/>
</dbReference>
<dbReference type="InterPro" id="IPR055148">
    <property type="entry name" value="ZW10_C_2"/>
</dbReference>
<proteinExistence type="predicted"/>
<protein>
    <submittedName>
        <fullName evidence="5">Centromere/kinetochore Zw10-domain-containing protein</fullName>
    </submittedName>
</protein>
<organism evidence="5 6">
    <name type="scientific">Syncephalis pseudoplumigaleata</name>
    <dbReference type="NCBI Taxonomy" id="1712513"/>
    <lineage>
        <taxon>Eukaryota</taxon>
        <taxon>Fungi</taxon>
        <taxon>Fungi incertae sedis</taxon>
        <taxon>Zoopagomycota</taxon>
        <taxon>Zoopagomycotina</taxon>
        <taxon>Zoopagomycetes</taxon>
        <taxon>Zoopagales</taxon>
        <taxon>Piptocephalidaceae</taxon>
        <taxon>Syncephalis</taxon>
    </lineage>
</organism>
<dbReference type="GO" id="GO:0007094">
    <property type="term" value="P:mitotic spindle assembly checkpoint signaling"/>
    <property type="evidence" value="ECO:0007669"/>
    <property type="project" value="TreeGrafter"/>
</dbReference>
<reference evidence="6" key="1">
    <citation type="journal article" date="2018" name="Nat. Microbiol.">
        <title>Leveraging single-cell genomics to expand the fungal tree of life.</title>
        <authorList>
            <person name="Ahrendt S.R."/>
            <person name="Quandt C.A."/>
            <person name="Ciobanu D."/>
            <person name="Clum A."/>
            <person name="Salamov A."/>
            <person name="Andreopoulos B."/>
            <person name="Cheng J.F."/>
            <person name="Woyke T."/>
            <person name="Pelin A."/>
            <person name="Henrissat B."/>
            <person name="Reynolds N.K."/>
            <person name="Benny G.L."/>
            <person name="Smith M.E."/>
            <person name="James T.Y."/>
            <person name="Grigoriev I.V."/>
        </authorList>
    </citation>
    <scope>NUCLEOTIDE SEQUENCE [LARGE SCALE GENOMIC DNA]</scope>
    <source>
        <strain evidence="6">Benny S71-1</strain>
    </source>
</reference>
<feature type="non-terminal residue" evidence="5">
    <location>
        <position position="1"/>
    </location>
</feature>
<dbReference type="PANTHER" id="PTHR12205:SF0">
    <property type="entry name" value="CENTROMERE_KINETOCHORE PROTEIN ZW10 HOMOLOG"/>
    <property type="match status" value="1"/>
</dbReference>
<evidence type="ECO:0000313" key="5">
    <source>
        <dbReference type="EMBL" id="RKP24068.1"/>
    </source>
</evidence>
<sequence length="683" mass="76574">NADQLHELLRTSTGLAEELAQLFEQAGTLGASLDGESGGKQELARALQHQIALEHDIRQEDAVIQTLQLLDKNHVQQLRASLADEAGETFGRLVQVRGEADLSELCVDIRVPANEDTCAPALADQLGDTLHALHRMGALPARMATLVHALLKHLVTPLLRYHTCTLNERSSEGKQALLLALDGKSPITSLATDALVDGTDAMYASIERVVKFLLDLLSLPHDEAATADIRLLLSDTMVPPMYEAIVSNYLQQAMPVEYAHLDLFDTVNKRTRQFHDNMKQLGLTIQDDNRMMQFTRETEQHYAHKKHRHTLEHARKLLAGYDFTSVQLRHPSWQSLAVTATVHYTDNHTVDATVPSPTRSNGNGNGNGSASGGSALPHDPFAMPVCLVSTTALQLKQAIEDIAAEACQLTSDHCIELLQSIREMAQLFQILVPQQQARILDSVPAMAMQFHNDCMLLAHCLLVLDITYGAQWPEHTRRLATHTTDLVPIVRHLGQVHFSRIVIHQQDALLEAYNELDGLHDAGESERYERIQQTILQTVYQLRKLSDVWRATLPLPLHDRAMGRIVDHLLVRLTKDIIALADISEAESYQLHKACQMLFELANLFRVKDQQPPPPHYVPSWTRFRQLVELLELNFADIMERFRAHALDVFTADELTSIVCALFSDTPLRKKNLEEIRGTPRDD</sequence>
<feature type="domain" description="Centromere/kinetochore protein zw10 middle" evidence="2">
    <location>
        <begin position="100"/>
        <end position="318"/>
    </location>
</feature>
<dbReference type="InterPro" id="IPR046362">
    <property type="entry name" value="Zw10/DSL1_C_sf"/>
</dbReference>
<name>A0A4P9YW48_9FUNG</name>
<dbReference type="EMBL" id="KZ990468">
    <property type="protein sequence ID" value="RKP24068.1"/>
    <property type="molecule type" value="Genomic_DNA"/>
</dbReference>
<evidence type="ECO:0000256" key="1">
    <source>
        <dbReference type="SAM" id="MobiDB-lite"/>
    </source>
</evidence>
<feature type="domain" description="ZW10 C-terminal helical" evidence="4">
    <location>
        <begin position="535"/>
        <end position="675"/>
    </location>
</feature>
<dbReference type="OrthoDB" id="534815at2759"/>
<evidence type="ECO:0000259" key="4">
    <source>
        <dbReference type="Pfam" id="PF22766"/>
    </source>
</evidence>
<dbReference type="Gene3D" id="1.10.357.150">
    <property type="match status" value="1"/>
</dbReference>
<evidence type="ECO:0000259" key="3">
    <source>
        <dbReference type="Pfam" id="PF20666"/>
    </source>
</evidence>
<dbReference type="GO" id="GO:1990423">
    <property type="term" value="C:RZZ complex"/>
    <property type="evidence" value="ECO:0007669"/>
    <property type="project" value="TreeGrafter"/>
</dbReference>
<dbReference type="Proteomes" id="UP000278143">
    <property type="component" value="Unassembled WGS sequence"/>
</dbReference>
<dbReference type="Pfam" id="PF20666">
    <property type="entry name" value="ZW10_C"/>
    <property type="match status" value="1"/>
</dbReference>
<dbReference type="InterPro" id="IPR048344">
    <property type="entry name" value="Zw10_middle"/>
</dbReference>
<dbReference type="GO" id="GO:0005737">
    <property type="term" value="C:cytoplasm"/>
    <property type="evidence" value="ECO:0007669"/>
    <property type="project" value="GOC"/>
</dbReference>
<feature type="region of interest" description="Disordered" evidence="1">
    <location>
        <begin position="349"/>
        <end position="374"/>
    </location>
</feature>
<dbReference type="Pfam" id="PF20665">
    <property type="entry name" value="Zw10_middle"/>
    <property type="match status" value="1"/>
</dbReference>
<dbReference type="AlphaFoldDB" id="A0A4P9YW48"/>
<evidence type="ECO:0000259" key="2">
    <source>
        <dbReference type="Pfam" id="PF20665"/>
    </source>
</evidence>
<dbReference type="Pfam" id="PF22766">
    <property type="entry name" value="ZW10_C2"/>
    <property type="match status" value="1"/>
</dbReference>
<gene>
    <name evidence="5" type="ORF">SYNPS1DRAFT_30163</name>
</gene>
<keyword evidence="6" id="KW-1185">Reference proteome</keyword>
<feature type="domain" description="Centromere/kinetochore protein zw10 C-terminal" evidence="3">
    <location>
        <begin position="381"/>
        <end position="511"/>
    </location>
</feature>
<dbReference type="GO" id="GO:0006888">
    <property type="term" value="P:endoplasmic reticulum to Golgi vesicle-mediated transport"/>
    <property type="evidence" value="ECO:0007669"/>
    <property type="project" value="TreeGrafter"/>
</dbReference>
<dbReference type="PANTHER" id="PTHR12205">
    <property type="entry name" value="CENTROMERE/KINETOCHORE PROTEIN ZW10"/>
    <property type="match status" value="1"/>
</dbReference>